<dbReference type="GO" id="GO:0001006">
    <property type="term" value="F:RNA polymerase III type 3 promoter sequence-specific DNA binding"/>
    <property type="evidence" value="ECO:0007669"/>
    <property type="project" value="TreeGrafter"/>
</dbReference>
<evidence type="ECO:0000256" key="5">
    <source>
        <dbReference type="ARBA" id="ARBA00023242"/>
    </source>
</evidence>
<feature type="region of interest" description="Disordered" evidence="6">
    <location>
        <begin position="579"/>
        <end position="605"/>
    </location>
</feature>
<dbReference type="CDD" id="cd00167">
    <property type="entry name" value="SANT"/>
    <property type="match status" value="3"/>
</dbReference>
<protein>
    <submittedName>
        <fullName evidence="9">Myblike DNAbinding protein putative</fullName>
    </submittedName>
</protein>
<feature type="region of interest" description="Disordered" evidence="6">
    <location>
        <begin position="93"/>
        <end position="112"/>
    </location>
</feature>
<sequence>MSTRPSLAVSHDEAFVPKTVASNASISVSPMRATTLDPHWMRPLAASNRMKTSPRKRERTDSLSQHLAPSMSQRQKAQGLCEEEKLHQGSLHEASLGNAHKTQRNKTIGTKIISAKEKSNPRRWTKQEDEALRLAVERSGERNWKTIADQVPGRNHTQCLQRWTKVLKPGLIKGHWTIEEDNKLKGLVANVIRNWGHVASMIPGRTSKQCRERWCNHLDPSINKGSYSEEEDRIILEMQAKLGNRWSVIAQHLKGRTEDAVKIRWKSLKRGHLSSYKEYRDKQDDGSSKESSTFAQSEVSIGMITSNRIPPVIFPKRIEGFSSAAHIQSSNILGQPFRSRDAGKAIPVSSYPAQMNNMITFVGESESSEASPGQNCINNGVRVSSRSAYYPNAPTQLVTTNHHPLDTPPYWHRSLAIEMPTTSASSNTFPEQFTPISVYPAGKHQGQVFMDSNRVVRKSPSRDEWGSSSTPRNVYPPYSASHARANDLLHQQRLRLIVQERDKAALVFSSALSPGQALLTKELEANKERQKEQQALMHQGWRNAAQLMMLLNHDSAMTEDSSVSYEGLMEKVRLSELEPSADDFLESNDVDDADESSRAKASAKS</sequence>
<dbReference type="GO" id="GO:0000978">
    <property type="term" value="F:RNA polymerase II cis-regulatory region sequence-specific DNA binding"/>
    <property type="evidence" value="ECO:0007669"/>
    <property type="project" value="TreeGrafter"/>
</dbReference>
<evidence type="ECO:0000259" key="7">
    <source>
        <dbReference type="PROSITE" id="PS50090"/>
    </source>
</evidence>
<proteinExistence type="predicted"/>
<dbReference type="Gene3D" id="1.10.10.60">
    <property type="entry name" value="Homeodomain-like"/>
    <property type="match status" value="3"/>
</dbReference>
<feature type="compositionally biased region" description="Acidic residues" evidence="6">
    <location>
        <begin position="579"/>
        <end position="594"/>
    </location>
</feature>
<organism evidence="9">
    <name type="scientific">Albugo laibachii Nc14</name>
    <dbReference type="NCBI Taxonomy" id="890382"/>
    <lineage>
        <taxon>Eukaryota</taxon>
        <taxon>Sar</taxon>
        <taxon>Stramenopiles</taxon>
        <taxon>Oomycota</taxon>
        <taxon>Peronosporomycetes</taxon>
        <taxon>Albuginales</taxon>
        <taxon>Albuginaceae</taxon>
        <taxon>Albugo</taxon>
    </lineage>
</organism>
<evidence type="ECO:0000256" key="2">
    <source>
        <dbReference type="ARBA" id="ARBA00023015"/>
    </source>
</evidence>
<dbReference type="Pfam" id="PF13921">
    <property type="entry name" value="Myb_DNA-bind_6"/>
    <property type="match status" value="1"/>
</dbReference>
<reference evidence="9" key="2">
    <citation type="submission" date="2011-02" db="EMBL/GenBank/DDBJ databases">
        <authorList>
            <person name="MacLean D."/>
        </authorList>
    </citation>
    <scope>NUCLEOTIDE SEQUENCE</scope>
</reference>
<feature type="domain" description="Myb-like" evidence="7">
    <location>
        <begin position="219"/>
        <end position="269"/>
    </location>
</feature>
<evidence type="ECO:0000256" key="4">
    <source>
        <dbReference type="ARBA" id="ARBA00023163"/>
    </source>
</evidence>
<evidence type="ECO:0000313" key="9">
    <source>
        <dbReference type="EMBL" id="CCA15827.1"/>
    </source>
</evidence>
<feature type="compositionally biased region" description="Polar residues" evidence="6">
    <location>
        <begin position="62"/>
        <end position="72"/>
    </location>
</feature>
<keyword evidence="2" id="KW-0805">Transcription regulation</keyword>
<dbReference type="GO" id="GO:0042795">
    <property type="term" value="P:snRNA transcription by RNA polymerase II"/>
    <property type="evidence" value="ECO:0007669"/>
    <property type="project" value="TreeGrafter"/>
</dbReference>
<dbReference type="GO" id="GO:0042796">
    <property type="term" value="P:snRNA transcription by RNA polymerase III"/>
    <property type="evidence" value="ECO:0007669"/>
    <property type="project" value="TreeGrafter"/>
</dbReference>
<feature type="domain" description="HTH myb-type" evidence="8">
    <location>
        <begin position="223"/>
        <end position="273"/>
    </location>
</feature>
<dbReference type="PANTHER" id="PTHR46621:SF1">
    <property type="entry name" value="SNRNA-ACTIVATING PROTEIN COMPLEX SUBUNIT 4"/>
    <property type="match status" value="1"/>
</dbReference>
<dbReference type="PROSITE" id="PS51294">
    <property type="entry name" value="HTH_MYB"/>
    <property type="match status" value="3"/>
</dbReference>
<evidence type="ECO:0000256" key="3">
    <source>
        <dbReference type="ARBA" id="ARBA00023125"/>
    </source>
</evidence>
<feature type="domain" description="HTH myb-type" evidence="8">
    <location>
        <begin position="122"/>
        <end position="167"/>
    </location>
</feature>
<gene>
    <name evidence="9" type="primary">AlNc14C15G1717</name>
    <name evidence="9" type="ORF">ALNC14_019700</name>
</gene>
<evidence type="ECO:0000256" key="1">
    <source>
        <dbReference type="ARBA" id="ARBA00022737"/>
    </source>
</evidence>
<reference evidence="9" key="1">
    <citation type="journal article" date="2011" name="PLoS Biol.">
        <title>Gene gain and loss during evolution of obligate parasitism in the white rust pathogen of Arabidopsis thaliana.</title>
        <authorList>
            <person name="Kemen E."/>
            <person name="Gardiner A."/>
            <person name="Schultz-Larsen T."/>
            <person name="Kemen A.C."/>
            <person name="Balmuth A.L."/>
            <person name="Robert-Seilaniantz A."/>
            <person name="Bailey K."/>
            <person name="Holub E."/>
            <person name="Studholme D.J."/>
            <person name="Maclean D."/>
            <person name="Jones J.D."/>
        </authorList>
    </citation>
    <scope>NUCLEOTIDE SEQUENCE</scope>
</reference>
<dbReference type="SMART" id="SM00717">
    <property type="entry name" value="SANT"/>
    <property type="match status" value="3"/>
</dbReference>
<keyword evidence="5" id="KW-0539">Nucleus</keyword>
<dbReference type="InterPro" id="IPR009057">
    <property type="entry name" value="Homeodomain-like_sf"/>
</dbReference>
<keyword evidence="1" id="KW-0677">Repeat</keyword>
<keyword evidence="4" id="KW-0804">Transcription</keyword>
<feature type="region of interest" description="Disordered" evidence="6">
    <location>
        <begin position="459"/>
        <end position="479"/>
    </location>
</feature>
<dbReference type="PANTHER" id="PTHR46621">
    <property type="entry name" value="SNRNA-ACTIVATING PROTEIN COMPLEX SUBUNIT 4"/>
    <property type="match status" value="1"/>
</dbReference>
<feature type="domain" description="Myb-like" evidence="7">
    <location>
        <begin position="116"/>
        <end position="167"/>
    </location>
</feature>
<feature type="domain" description="HTH myb-type" evidence="8">
    <location>
        <begin position="168"/>
        <end position="222"/>
    </location>
</feature>
<keyword evidence="3" id="KW-0238">DNA-binding</keyword>
<dbReference type="HOGENOM" id="CLU_451600_0_0_1"/>
<dbReference type="InterPro" id="IPR051575">
    <property type="entry name" value="Myb-like_DNA-bd"/>
</dbReference>
<name>F0W430_9STRA</name>
<evidence type="ECO:0000259" key="8">
    <source>
        <dbReference type="PROSITE" id="PS51294"/>
    </source>
</evidence>
<feature type="region of interest" description="Disordered" evidence="6">
    <location>
        <begin position="44"/>
        <end position="72"/>
    </location>
</feature>
<dbReference type="InterPro" id="IPR017930">
    <property type="entry name" value="Myb_dom"/>
</dbReference>
<feature type="domain" description="Myb-like" evidence="7">
    <location>
        <begin position="168"/>
        <end position="218"/>
    </location>
</feature>
<dbReference type="AlphaFoldDB" id="F0W430"/>
<dbReference type="SUPFAM" id="SSF46689">
    <property type="entry name" value="Homeodomain-like"/>
    <property type="match status" value="2"/>
</dbReference>
<evidence type="ECO:0000256" key="6">
    <source>
        <dbReference type="SAM" id="MobiDB-lite"/>
    </source>
</evidence>
<dbReference type="EMBL" id="FR824060">
    <property type="protein sequence ID" value="CCA15827.1"/>
    <property type="molecule type" value="Genomic_DNA"/>
</dbReference>
<dbReference type="InterPro" id="IPR001005">
    <property type="entry name" value="SANT/Myb"/>
</dbReference>
<dbReference type="GO" id="GO:0019185">
    <property type="term" value="C:snRNA-activating protein complex"/>
    <property type="evidence" value="ECO:0007669"/>
    <property type="project" value="TreeGrafter"/>
</dbReference>
<dbReference type="Pfam" id="PF00249">
    <property type="entry name" value="Myb_DNA-binding"/>
    <property type="match status" value="1"/>
</dbReference>
<accession>F0W430</accession>
<dbReference type="PROSITE" id="PS50090">
    <property type="entry name" value="MYB_LIKE"/>
    <property type="match status" value="3"/>
</dbReference>
<dbReference type="FunFam" id="1.10.10.60:FF:000010">
    <property type="entry name" value="Transcriptional activator Myb isoform A"/>
    <property type="match status" value="1"/>
</dbReference>